<dbReference type="PANTHER" id="PTHR35563">
    <property type="entry name" value="BARREL METAL-DEPENDENT HYDROLASE, PUTATIVE (AFU_ORTHOLOGUE AFUA_1G16240)-RELATED"/>
    <property type="match status" value="1"/>
</dbReference>
<comment type="caution">
    <text evidence="2">The sequence shown here is derived from an EMBL/GenBank/DDBJ whole genome shotgun (WGS) entry which is preliminary data.</text>
</comment>
<dbReference type="InterPro" id="IPR052358">
    <property type="entry name" value="Aro_Compnd_Degr_Hydrolases"/>
</dbReference>
<dbReference type="SUPFAM" id="SSF51556">
    <property type="entry name" value="Metallo-dependent hydrolases"/>
    <property type="match status" value="1"/>
</dbReference>
<keyword evidence="3" id="KW-1185">Reference proteome</keyword>
<dbReference type="InterPro" id="IPR006680">
    <property type="entry name" value="Amidohydro-rel"/>
</dbReference>
<dbReference type="Gene3D" id="3.20.20.140">
    <property type="entry name" value="Metal-dependent hydrolases"/>
    <property type="match status" value="1"/>
</dbReference>
<dbReference type="RefSeq" id="WP_141268483.1">
    <property type="nucleotide sequence ID" value="NZ_BJLH01000001.1"/>
</dbReference>
<dbReference type="OrthoDB" id="9787654at2"/>
<organism evidence="2 3">
    <name type="scientific">Vibrio comitans NBRC 102076</name>
    <dbReference type="NCBI Taxonomy" id="1219078"/>
    <lineage>
        <taxon>Bacteria</taxon>
        <taxon>Pseudomonadati</taxon>
        <taxon>Pseudomonadota</taxon>
        <taxon>Gammaproteobacteria</taxon>
        <taxon>Vibrionales</taxon>
        <taxon>Vibrionaceae</taxon>
        <taxon>Vibrio</taxon>
    </lineage>
</organism>
<dbReference type="InterPro" id="IPR032466">
    <property type="entry name" value="Metal_Hydrolase"/>
</dbReference>
<name>A0A4Y3IIL2_9VIBR</name>
<sequence>MTHTIPAQIPFSSGRNRPKISVPEGACDAHHHIFDPVKFEYKKSDTTNIPPATVASYRMLKKRFGFDRNVIVTPSAYGCDNRCTLDALAHMGESARAVIAIEQLPSRSELKVMHNLGVRGIRFAVTAQKDFDEAFVRLCAKELASLGWHICFWISADLIVKFKAVFESLECQIVFDHRGQLPAEQGIEHPAFELMKSLMQRDKAWVKISSAYQGSISGAPHYSDNIAIGRALVEACSERVLWGSDWPHPSEYINKRDMPNDVAVLDLLAEQATSQQLIDRILVDNPARLYGF</sequence>
<evidence type="ECO:0000313" key="2">
    <source>
        <dbReference type="EMBL" id="GEA59015.1"/>
    </source>
</evidence>
<dbReference type="PANTHER" id="PTHR35563:SF2">
    <property type="entry name" value="BARREL METAL-DEPENDENT HYDROLASE, PUTATIVE (AFU_ORTHOLOGUE AFUA_1G16240)-RELATED"/>
    <property type="match status" value="1"/>
</dbReference>
<dbReference type="AlphaFoldDB" id="A0A4Y3IIL2"/>
<dbReference type="Proteomes" id="UP000318242">
    <property type="component" value="Unassembled WGS sequence"/>
</dbReference>
<keyword evidence="2" id="KW-0378">Hydrolase</keyword>
<protein>
    <submittedName>
        <fullName evidence="2">Hydrolase</fullName>
    </submittedName>
</protein>
<dbReference type="EMBL" id="BJLH01000001">
    <property type="protein sequence ID" value="GEA59015.1"/>
    <property type="molecule type" value="Genomic_DNA"/>
</dbReference>
<proteinExistence type="predicted"/>
<evidence type="ECO:0000259" key="1">
    <source>
        <dbReference type="Pfam" id="PF04909"/>
    </source>
</evidence>
<reference evidence="2 3" key="1">
    <citation type="submission" date="2019-06" db="EMBL/GenBank/DDBJ databases">
        <title>Whole genome shotgun sequence of Vibrio comitans NBRC 102076.</title>
        <authorList>
            <person name="Hosoyama A."/>
            <person name="Uohara A."/>
            <person name="Ohji S."/>
            <person name="Ichikawa N."/>
        </authorList>
    </citation>
    <scope>NUCLEOTIDE SEQUENCE [LARGE SCALE GENOMIC DNA]</scope>
    <source>
        <strain evidence="2 3">NBRC 102076</strain>
    </source>
</reference>
<feature type="domain" description="Amidohydrolase-related" evidence="1">
    <location>
        <begin position="27"/>
        <end position="292"/>
    </location>
</feature>
<evidence type="ECO:0000313" key="3">
    <source>
        <dbReference type="Proteomes" id="UP000318242"/>
    </source>
</evidence>
<dbReference type="Pfam" id="PF04909">
    <property type="entry name" value="Amidohydro_2"/>
    <property type="match status" value="1"/>
</dbReference>
<dbReference type="GO" id="GO:0016787">
    <property type="term" value="F:hydrolase activity"/>
    <property type="evidence" value="ECO:0007669"/>
    <property type="project" value="UniProtKB-KW"/>
</dbReference>
<gene>
    <name evidence="2" type="ORF">VCO01S_02080</name>
</gene>
<accession>A0A4Y3IIL2</accession>